<evidence type="ECO:0000313" key="3">
    <source>
        <dbReference type="Proteomes" id="UP000286113"/>
    </source>
</evidence>
<comment type="caution">
    <text evidence="2">The sequence shown here is derived from an EMBL/GenBank/DDBJ whole genome shotgun (WGS) entry which is preliminary data.</text>
</comment>
<evidence type="ECO:0000313" key="2">
    <source>
        <dbReference type="EMBL" id="RGS44560.1"/>
    </source>
</evidence>
<evidence type="ECO:0000256" key="1">
    <source>
        <dbReference type="SAM" id="Phobius"/>
    </source>
</evidence>
<keyword evidence="1" id="KW-1133">Transmembrane helix</keyword>
<feature type="non-terminal residue" evidence="2">
    <location>
        <position position="1"/>
    </location>
</feature>
<feature type="transmembrane region" description="Helical" evidence="1">
    <location>
        <begin position="31"/>
        <end position="51"/>
    </location>
</feature>
<organism evidence="2 3">
    <name type="scientific">Segatella copri</name>
    <dbReference type="NCBI Taxonomy" id="165179"/>
    <lineage>
        <taxon>Bacteria</taxon>
        <taxon>Pseudomonadati</taxon>
        <taxon>Bacteroidota</taxon>
        <taxon>Bacteroidia</taxon>
        <taxon>Bacteroidales</taxon>
        <taxon>Prevotellaceae</taxon>
        <taxon>Segatella</taxon>
    </lineage>
</organism>
<gene>
    <name evidence="2" type="ORF">DWX90_15815</name>
</gene>
<accession>A0AA93BCA1</accession>
<proteinExistence type="predicted"/>
<dbReference type="Proteomes" id="UP000286113">
    <property type="component" value="Unassembled WGS sequence"/>
</dbReference>
<keyword evidence="1" id="KW-0472">Membrane</keyword>
<keyword evidence="1" id="KW-0812">Transmembrane</keyword>
<reference evidence="2 3" key="1">
    <citation type="submission" date="2018-08" db="EMBL/GenBank/DDBJ databases">
        <title>A genome reference for cultivated species of the human gut microbiota.</title>
        <authorList>
            <person name="Zou Y."/>
            <person name="Xue W."/>
            <person name="Luo G."/>
        </authorList>
    </citation>
    <scope>NUCLEOTIDE SEQUENCE [LARGE SCALE GENOMIC DNA]</scope>
    <source>
        <strain evidence="2 3">AF22-1</strain>
    </source>
</reference>
<feature type="transmembrane region" description="Helical" evidence="1">
    <location>
        <begin position="77"/>
        <end position="102"/>
    </location>
</feature>
<sequence>MWGNATPCFKEKHYLCTMKSIIESLAKEEQAILIVALFLLIYVGIMINVMVREYRTYLDDYPMCHFSLGDFIRRGRFYICLILGVVFITFVCLAVCLMAISIQ</sequence>
<dbReference type="AlphaFoldDB" id="A0AA93BCA1"/>
<dbReference type="EMBL" id="QRVN01000063">
    <property type="protein sequence ID" value="RGS44560.1"/>
    <property type="molecule type" value="Genomic_DNA"/>
</dbReference>
<name>A0AA93BCA1_9BACT</name>
<protein>
    <submittedName>
        <fullName evidence="2">Uncharacterized protein</fullName>
    </submittedName>
</protein>